<dbReference type="GO" id="GO:0000166">
    <property type="term" value="F:nucleotide binding"/>
    <property type="evidence" value="ECO:0007669"/>
    <property type="project" value="UniProtKB-KW"/>
</dbReference>
<keyword evidence="3" id="KW-0540">Nuclease</keyword>
<organism evidence="7 8">
    <name type="scientific">Drouetiella hepatica Uher 2000/2452</name>
    <dbReference type="NCBI Taxonomy" id="904376"/>
    <lineage>
        <taxon>Bacteria</taxon>
        <taxon>Bacillati</taxon>
        <taxon>Cyanobacteriota</taxon>
        <taxon>Cyanophyceae</taxon>
        <taxon>Oculatellales</taxon>
        <taxon>Oculatellaceae</taxon>
        <taxon>Drouetiella</taxon>
    </lineage>
</organism>
<evidence type="ECO:0000256" key="4">
    <source>
        <dbReference type="ARBA" id="ARBA00022741"/>
    </source>
</evidence>
<dbReference type="AlphaFoldDB" id="A0A951QA58"/>
<evidence type="ECO:0000313" key="7">
    <source>
        <dbReference type="EMBL" id="MBW4659547.1"/>
    </source>
</evidence>
<evidence type="ECO:0000256" key="5">
    <source>
        <dbReference type="ARBA" id="ARBA00022801"/>
    </source>
</evidence>
<dbReference type="PANTHER" id="PTHR34139:SF1">
    <property type="entry name" value="RNASE MJ1380-RELATED"/>
    <property type="match status" value="1"/>
</dbReference>
<dbReference type="InterPro" id="IPR037038">
    <property type="entry name" value="HepT-like_sf"/>
</dbReference>
<protein>
    <submittedName>
        <fullName evidence="7">DUF86 domain-containing protein</fullName>
    </submittedName>
</protein>
<name>A0A951QA58_9CYAN</name>
<comment type="caution">
    <text evidence="7">The sequence shown here is derived from an EMBL/GenBank/DDBJ whole genome shotgun (WGS) entry which is preliminary data.</text>
</comment>
<evidence type="ECO:0000313" key="8">
    <source>
        <dbReference type="Proteomes" id="UP000757435"/>
    </source>
</evidence>
<dbReference type="EMBL" id="JAHHHD010000012">
    <property type="protein sequence ID" value="MBW4659547.1"/>
    <property type="molecule type" value="Genomic_DNA"/>
</dbReference>
<proteinExistence type="inferred from homology"/>
<dbReference type="Pfam" id="PF01934">
    <property type="entry name" value="HepT-like"/>
    <property type="match status" value="1"/>
</dbReference>
<comment type="similarity">
    <text evidence="6">Belongs to the HepT RNase toxin family.</text>
</comment>
<evidence type="ECO:0000256" key="2">
    <source>
        <dbReference type="ARBA" id="ARBA00022649"/>
    </source>
</evidence>
<accession>A0A951QA58</accession>
<keyword evidence="4" id="KW-0547">Nucleotide-binding</keyword>
<gene>
    <name evidence="7" type="ORF">KME15_12800</name>
</gene>
<dbReference type="GO" id="GO:0016787">
    <property type="term" value="F:hydrolase activity"/>
    <property type="evidence" value="ECO:0007669"/>
    <property type="project" value="UniProtKB-KW"/>
</dbReference>
<evidence type="ECO:0000256" key="1">
    <source>
        <dbReference type="ARBA" id="ARBA00022553"/>
    </source>
</evidence>
<evidence type="ECO:0000256" key="3">
    <source>
        <dbReference type="ARBA" id="ARBA00022722"/>
    </source>
</evidence>
<dbReference type="Gene3D" id="1.20.120.580">
    <property type="entry name" value="bsu32300-like"/>
    <property type="match status" value="1"/>
</dbReference>
<sequence>MKDNHVYLIHIRDSIHRIETYTVEGKTAFFADLKTQDAVIRNLQTLCESTQRLPDNWKALCPNIDWRTIGDFRNILAHQYLDIDLDIVWNVVENYLPDLNQAVEAISQQV</sequence>
<dbReference type="InterPro" id="IPR051813">
    <property type="entry name" value="HepT_RNase_toxin"/>
</dbReference>
<dbReference type="InterPro" id="IPR008201">
    <property type="entry name" value="HepT-like"/>
</dbReference>
<dbReference type="Proteomes" id="UP000757435">
    <property type="component" value="Unassembled WGS sequence"/>
</dbReference>
<dbReference type="GO" id="GO:0110001">
    <property type="term" value="C:toxin-antitoxin complex"/>
    <property type="evidence" value="ECO:0007669"/>
    <property type="project" value="InterPro"/>
</dbReference>
<keyword evidence="1" id="KW-0597">Phosphoprotein</keyword>
<dbReference type="PANTHER" id="PTHR34139">
    <property type="entry name" value="UPF0331 PROTEIN MJ0127"/>
    <property type="match status" value="1"/>
</dbReference>
<keyword evidence="5" id="KW-0378">Hydrolase</keyword>
<dbReference type="GO" id="GO:0004540">
    <property type="term" value="F:RNA nuclease activity"/>
    <property type="evidence" value="ECO:0007669"/>
    <property type="project" value="InterPro"/>
</dbReference>
<keyword evidence="2" id="KW-1277">Toxin-antitoxin system</keyword>
<reference evidence="7" key="2">
    <citation type="journal article" date="2022" name="Microbiol. Resour. Announc.">
        <title>Metagenome Sequencing to Explore Phylogenomics of Terrestrial Cyanobacteria.</title>
        <authorList>
            <person name="Ward R.D."/>
            <person name="Stajich J.E."/>
            <person name="Johansen J.R."/>
            <person name="Huntemann M."/>
            <person name="Clum A."/>
            <person name="Foster B."/>
            <person name="Foster B."/>
            <person name="Roux S."/>
            <person name="Palaniappan K."/>
            <person name="Varghese N."/>
            <person name="Mukherjee S."/>
            <person name="Reddy T.B.K."/>
            <person name="Daum C."/>
            <person name="Copeland A."/>
            <person name="Chen I.A."/>
            <person name="Ivanova N.N."/>
            <person name="Kyrpides N.C."/>
            <person name="Shapiro N."/>
            <person name="Eloe-Fadrosh E.A."/>
            <person name="Pietrasiak N."/>
        </authorList>
    </citation>
    <scope>NUCLEOTIDE SEQUENCE</scope>
    <source>
        <strain evidence="7">UHER 2000/2452</strain>
    </source>
</reference>
<evidence type="ECO:0000256" key="6">
    <source>
        <dbReference type="ARBA" id="ARBA00024207"/>
    </source>
</evidence>
<reference evidence="7" key="1">
    <citation type="submission" date="2021-05" db="EMBL/GenBank/DDBJ databases">
        <authorList>
            <person name="Pietrasiak N."/>
            <person name="Ward R."/>
            <person name="Stajich J.E."/>
            <person name="Kurbessoian T."/>
        </authorList>
    </citation>
    <scope>NUCLEOTIDE SEQUENCE</scope>
    <source>
        <strain evidence="7">UHER 2000/2452</strain>
    </source>
</reference>